<evidence type="ECO:0000256" key="3">
    <source>
        <dbReference type="ARBA" id="ARBA00022679"/>
    </source>
</evidence>
<proteinExistence type="inferred from homology"/>
<name>A0ABS2CM73_9MICO</name>
<dbReference type="Proteomes" id="UP001430172">
    <property type="component" value="Unassembled WGS sequence"/>
</dbReference>
<dbReference type="EMBL" id="JAFDVD010000012">
    <property type="protein sequence ID" value="MBM6400943.1"/>
    <property type="molecule type" value="Genomic_DNA"/>
</dbReference>
<evidence type="ECO:0000256" key="2">
    <source>
        <dbReference type="ARBA" id="ARBA00022475"/>
    </source>
</evidence>
<protein>
    <submittedName>
        <fullName evidence="10">DUF2029 domain-containing protein</fullName>
    </submittedName>
</protein>
<keyword evidence="6 9" id="KW-0472">Membrane</keyword>
<reference evidence="10" key="1">
    <citation type="submission" date="2021-02" db="EMBL/GenBank/DDBJ databases">
        <title>Phycicoccus sp. MQZ13P-5T, whole genome shotgun sequence.</title>
        <authorList>
            <person name="Tuo L."/>
        </authorList>
    </citation>
    <scope>NUCLEOTIDE SEQUENCE</scope>
    <source>
        <strain evidence="10">MQZ13P-5</strain>
    </source>
</reference>
<dbReference type="InterPro" id="IPR018584">
    <property type="entry name" value="GT87"/>
</dbReference>
<feature type="transmembrane region" description="Helical" evidence="9">
    <location>
        <begin position="137"/>
        <end position="157"/>
    </location>
</feature>
<sequence>MDEVPRAARHALWIGLLPAAWVFLGSRRHVIGLDSAHAYWHAWQQDLYGPSPGSFDAYSYAPVFAQVIHPLAGVPWSVFLVVWSLLLAAALAWLLWPLPGAWRWLALGYALPPAVAIGNIEPLVAVAVVVGSTRPGAWAFPLLTKITPALGVVWFAVRREWGRLAAVALWTAAIVGASAAADPDAWVRWVRYLVESEETTQVRDLPLWVRLPLAAGLVAWGAARDRRWLLAVGMVVAMPLWSSGVLLLLAAVPRLLTTSLGPTSSGAGSPGSVEAGSADFEMTGRLR</sequence>
<dbReference type="Pfam" id="PF09594">
    <property type="entry name" value="GT87"/>
    <property type="match status" value="1"/>
</dbReference>
<feature type="transmembrane region" description="Helical" evidence="9">
    <location>
        <begin position="164"/>
        <end position="181"/>
    </location>
</feature>
<evidence type="ECO:0000256" key="7">
    <source>
        <dbReference type="ARBA" id="ARBA00024033"/>
    </source>
</evidence>
<feature type="compositionally biased region" description="Low complexity" evidence="8">
    <location>
        <begin position="262"/>
        <end position="272"/>
    </location>
</feature>
<comment type="caution">
    <text evidence="10">The sequence shown here is derived from an EMBL/GenBank/DDBJ whole genome shotgun (WGS) entry which is preliminary data.</text>
</comment>
<feature type="transmembrane region" description="Helical" evidence="9">
    <location>
        <begin position="76"/>
        <end position="96"/>
    </location>
</feature>
<feature type="transmembrane region" description="Helical" evidence="9">
    <location>
        <begin position="7"/>
        <end position="24"/>
    </location>
</feature>
<feature type="region of interest" description="Disordered" evidence="8">
    <location>
        <begin position="262"/>
        <end position="287"/>
    </location>
</feature>
<keyword evidence="5 9" id="KW-1133">Transmembrane helix</keyword>
<evidence type="ECO:0000313" key="11">
    <source>
        <dbReference type="Proteomes" id="UP001430172"/>
    </source>
</evidence>
<comment type="subcellular location">
    <subcellularLocation>
        <location evidence="1">Cell membrane</location>
        <topology evidence="1">Multi-pass membrane protein</topology>
    </subcellularLocation>
</comment>
<organism evidence="10 11">
    <name type="scientific">Phycicoccus sonneratiae</name>
    <dbReference type="NCBI Taxonomy" id="2807628"/>
    <lineage>
        <taxon>Bacteria</taxon>
        <taxon>Bacillati</taxon>
        <taxon>Actinomycetota</taxon>
        <taxon>Actinomycetes</taxon>
        <taxon>Micrococcales</taxon>
        <taxon>Intrasporangiaceae</taxon>
        <taxon>Phycicoccus</taxon>
    </lineage>
</organism>
<feature type="transmembrane region" description="Helical" evidence="9">
    <location>
        <begin position="108"/>
        <end position="131"/>
    </location>
</feature>
<gene>
    <name evidence="10" type="ORF">JQN70_11140</name>
</gene>
<feature type="transmembrane region" description="Helical" evidence="9">
    <location>
        <begin position="230"/>
        <end position="252"/>
    </location>
</feature>
<dbReference type="RefSeq" id="WP_204131413.1">
    <property type="nucleotide sequence ID" value="NZ_JAFDVD010000012.1"/>
</dbReference>
<evidence type="ECO:0000313" key="10">
    <source>
        <dbReference type="EMBL" id="MBM6400943.1"/>
    </source>
</evidence>
<keyword evidence="4 9" id="KW-0812">Transmembrane</keyword>
<evidence type="ECO:0000256" key="6">
    <source>
        <dbReference type="ARBA" id="ARBA00023136"/>
    </source>
</evidence>
<keyword evidence="11" id="KW-1185">Reference proteome</keyword>
<evidence type="ECO:0000256" key="9">
    <source>
        <dbReference type="SAM" id="Phobius"/>
    </source>
</evidence>
<evidence type="ECO:0000256" key="8">
    <source>
        <dbReference type="SAM" id="MobiDB-lite"/>
    </source>
</evidence>
<evidence type="ECO:0000256" key="4">
    <source>
        <dbReference type="ARBA" id="ARBA00022692"/>
    </source>
</evidence>
<accession>A0ABS2CM73</accession>
<comment type="similarity">
    <text evidence="7">Belongs to the glycosyltransferase 87 family.</text>
</comment>
<keyword evidence="3" id="KW-0808">Transferase</keyword>
<feature type="transmembrane region" description="Helical" evidence="9">
    <location>
        <begin position="205"/>
        <end position="223"/>
    </location>
</feature>
<keyword evidence="2" id="KW-1003">Cell membrane</keyword>
<evidence type="ECO:0000256" key="5">
    <source>
        <dbReference type="ARBA" id="ARBA00022989"/>
    </source>
</evidence>
<evidence type="ECO:0000256" key="1">
    <source>
        <dbReference type="ARBA" id="ARBA00004651"/>
    </source>
</evidence>